<name>A0A6I6UWB2_9BACI</name>
<reference evidence="2 3" key="1">
    <citation type="submission" date="2019-06" db="EMBL/GenBank/DDBJ databases">
        <title>An operon consisting of a P-type ATPase gene and a transcriptional regular gene given the different cadmium resistance in Bacillus vietamensis 151-6 and Bacillus marisflavi 151-25.</title>
        <authorList>
            <person name="Yu X."/>
        </authorList>
    </citation>
    <scope>NUCLEOTIDE SEQUENCE [LARGE SCALE GENOMIC DNA]</scope>
    <source>
        <strain evidence="2 3">151-6</strain>
    </source>
</reference>
<dbReference type="RefSeq" id="WP_159362822.1">
    <property type="nucleotide sequence ID" value="NZ_CP047394.1"/>
</dbReference>
<proteinExistence type="predicted"/>
<sequence>MSMNKGMVKTIAMAVLLVLMMCGIGIVFWTTAFPYDEEQDKIHLENKKRAEERKELYENM</sequence>
<accession>A0A6I6UWB2</accession>
<protein>
    <submittedName>
        <fullName evidence="2">Uncharacterized protein</fullName>
    </submittedName>
</protein>
<dbReference type="KEGG" id="bvq:FHE72_20440"/>
<gene>
    <name evidence="2" type="ORF">FHE72_20440</name>
</gene>
<dbReference type="AlphaFoldDB" id="A0A6I6UWB2"/>
<evidence type="ECO:0000256" key="1">
    <source>
        <dbReference type="SAM" id="Phobius"/>
    </source>
</evidence>
<organism evidence="2 3">
    <name type="scientific">Rossellomorea vietnamensis</name>
    <dbReference type="NCBI Taxonomy" id="218284"/>
    <lineage>
        <taxon>Bacteria</taxon>
        <taxon>Bacillati</taxon>
        <taxon>Bacillota</taxon>
        <taxon>Bacilli</taxon>
        <taxon>Bacillales</taxon>
        <taxon>Bacillaceae</taxon>
        <taxon>Rossellomorea</taxon>
    </lineage>
</organism>
<evidence type="ECO:0000313" key="3">
    <source>
        <dbReference type="Proteomes" id="UP000465062"/>
    </source>
</evidence>
<keyword evidence="1" id="KW-0812">Transmembrane</keyword>
<feature type="transmembrane region" description="Helical" evidence="1">
    <location>
        <begin position="12"/>
        <end position="32"/>
    </location>
</feature>
<evidence type="ECO:0000313" key="2">
    <source>
        <dbReference type="EMBL" id="QHE63110.1"/>
    </source>
</evidence>
<keyword evidence="1" id="KW-1133">Transmembrane helix</keyword>
<dbReference type="Proteomes" id="UP000465062">
    <property type="component" value="Chromosome"/>
</dbReference>
<keyword evidence="1" id="KW-0472">Membrane</keyword>
<dbReference type="EMBL" id="CP047394">
    <property type="protein sequence ID" value="QHE63110.1"/>
    <property type="molecule type" value="Genomic_DNA"/>
</dbReference>